<evidence type="ECO:0000313" key="3">
    <source>
        <dbReference type="Proteomes" id="UP000218890"/>
    </source>
</evidence>
<protein>
    <submittedName>
        <fullName evidence="2">Transposase</fullName>
    </submittedName>
</protein>
<accession>A0A120MZM6</accession>
<dbReference type="OrthoDB" id="5562276at2"/>
<organism evidence="2 3">
    <name type="scientific">Halorhodospira halochloris</name>
    <name type="common">Ectothiorhodospira halochloris</name>
    <dbReference type="NCBI Taxonomy" id="1052"/>
    <lineage>
        <taxon>Bacteria</taxon>
        <taxon>Pseudomonadati</taxon>
        <taxon>Pseudomonadota</taxon>
        <taxon>Gammaproteobacteria</taxon>
        <taxon>Chromatiales</taxon>
        <taxon>Ectothiorhodospiraceae</taxon>
        <taxon>Halorhodospira</taxon>
    </lineage>
</organism>
<keyword evidence="3" id="KW-1185">Reference proteome</keyword>
<dbReference type="InterPro" id="IPR006842">
    <property type="entry name" value="Transposase_31"/>
</dbReference>
<dbReference type="InterPro" id="IPR051699">
    <property type="entry name" value="Rpn/YhgA-like_nuclease"/>
</dbReference>
<dbReference type="PANTHER" id="PTHR34611:SF2">
    <property type="entry name" value="INACTIVE RECOMBINATION-PROMOTING NUCLEASE-LIKE PROTEIN RPNE-RELATED"/>
    <property type="match status" value="1"/>
</dbReference>
<feature type="domain" description="Transposase (putative) YhgA-like" evidence="1">
    <location>
        <begin position="4"/>
        <end position="204"/>
    </location>
</feature>
<dbReference type="Pfam" id="PF04754">
    <property type="entry name" value="Transposase_31"/>
    <property type="match status" value="1"/>
</dbReference>
<gene>
    <name evidence="2" type="ORF">HH1059_03020</name>
</gene>
<proteinExistence type="predicted"/>
<dbReference type="Proteomes" id="UP000218890">
    <property type="component" value="Chromosome"/>
</dbReference>
<reference evidence="2" key="1">
    <citation type="submission" date="2016-02" db="EMBL/GenBank/DDBJ databases">
        <title>Halorhodospira halochloris DSM-1059 complete genome, version 2.</title>
        <authorList>
            <person name="Tsukatani Y."/>
        </authorList>
    </citation>
    <scope>NUCLEOTIDE SEQUENCE</scope>
    <source>
        <strain evidence="2">DSM 1059</strain>
    </source>
</reference>
<dbReference type="PANTHER" id="PTHR34611">
    <property type="match status" value="1"/>
</dbReference>
<dbReference type="AlphaFoldDB" id="A0A120MZM6"/>
<name>A0A120MZM6_HALHR</name>
<dbReference type="EMBL" id="AP017372">
    <property type="protein sequence ID" value="BAU56981.2"/>
    <property type="molecule type" value="Genomic_DNA"/>
</dbReference>
<dbReference type="RefSeq" id="WP_096407493.1">
    <property type="nucleotide sequence ID" value="NZ_AP017372.2"/>
</dbReference>
<sequence>MTNNHHDPAYKRFFSQPVMIKDLLVEYVGEDWVKELDFSTLEKQNGSYAADDYRDRHDDLIWRVRWGKEWLYVYLLLEFQSDIDQFMAVRMMTYLGLLYQDLIAQGKLTSDGRLPPVLPVVLYNGQRRWSAATDIDSLIERIPGGLSAYRPQMRYMLLDEGALLSKDNSPELHSLVHALFRLEHSRTPDDMRSIVATLSKWLVKPEQRPIRREFAIWIQRVLLRRKPFADSKLFDWEEVQDLEEVNEMLAERMNEWEREWKQEGRLEGRQEGLLAGEGKSLLLLLEQKFGKEAAEQYRPRVEQADEPTIQQWLINILTANSIEEVFR</sequence>
<evidence type="ECO:0000313" key="2">
    <source>
        <dbReference type="EMBL" id="BAU56981.2"/>
    </source>
</evidence>
<evidence type="ECO:0000259" key="1">
    <source>
        <dbReference type="Pfam" id="PF04754"/>
    </source>
</evidence>
<dbReference type="KEGG" id="hhk:HH1059_03020"/>